<protein>
    <recommendedName>
        <fullName evidence="2">non-specific serine/threonine protein kinase</fullName>
        <ecNumber evidence="2">2.7.11.1</ecNumber>
    </recommendedName>
</protein>
<dbReference type="PANTHER" id="PTHR12209">
    <property type="entry name" value="NON-SPECIFIC SERINE/THREONINE PROTEIN KINASE"/>
    <property type="match status" value="1"/>
</dbReference>
<evidence type="ECO:0000256" key="9">
    <source>
        <dbReference type="ARBA" id="ARBA00047899"/>
    </source>
</evidence>
<comment type="catalytic activity">
    <reaction evidence="10">
        <text>L-seryl-[protein] + ATP = O-phospho-L-seryl-[protein] + ADP + H(+)</text>
        <dbReference type="Rhea" id="RHEA:17989"/>
        <dbReference type="Rhea" id="RHEA-COMP:9863"/>
        <dbReference type="Rhea" id="RHEA-COMP:11604"/>
        <dbReference type="ChEBI" id="CHEBI:15378"/>
        <dbReference type="ChEBI" id="CHEBI:29999"/>
        <dbReference type="ChEBI" id="CHEBI:30616"/>
        <dbReference type="ChEBI" id="CHEBI:83421"/>
        <dbReference type="ChEBI" id="CHEBI:456216"/>
        <dbReference type="EC" id="2.7.11.1"/>
    </reaction>
</comment>
<dbReference type="GO" id="GO:0004674">
    <property type="term" value="F:protein serine/threonine kinase activity"/>
    <property type="evidence" value="ECO:0007669"/>
    <property type="project" value="UniProtKB-KW"/>
</dbReference>
<evidence type="ECO:0000313" key="12">
    <source>
        <dbReference type="Proteomes" id="UP000759537"/>
    </source>
</evidence>
<evidence type="ECO:0000256" key="1">
    <source>
        <dbReference type="ARBA" id="ARBA00010630"/>
    </source>
</evidence>
<evidence type="ECO:0000256" key="8">
    <source>
        <dbReference type="ARBA" id="ARBA00022840"/>
    </source>
</evidence>
<evidence type="ECO:0000256" key="4">
    <source>
        <dbReference type="ARBA" id="ARBA00022679"/>
    </source>
</evidence>
<comment type="similarity">
    <text evidence="1">Belongs to the protein kinase superfamily. BUD32 family.</text>
</comment>
<dbReference type="PROSITE" id="PS00109">
    <property type="entry name" value="PROTEIN_KINASE_TYR"/>
    <property type="match status" value="1"/>
</dbReference>
<keyword evidence="12" id="KW-1185">Reference proteome</keyword>
<dbReference type="GO" id="GO:0008033">
    <property type="term" value="P:tRNA processing"/>
    <property type="evidence" value="ECO:0007669"/>
    <property type="project" value="UniProtKB-KW"/>
</dbReference>
<reference evidence="11" key="2">
    <citation type="journal article" date="2020" name="Nat. Commun.">
        <title>Large-scale genome sequencing of mycorrhizal fungi provides insights into the early evolution of symbiotic traits.</title>
        <authorList>
            <person name="Miyauchi S."/>
            <person name="Kiss E."/>
            <person name="Kuo A."/>
            <person name="Drula E."/>
            <person name="Kohler A."/>
            <person name="Sanchez-Garcia M."/>
            <person name="Morin E."/>
            <person name="Andreopoulos B."/>
            <person name="Barry K.W."/>
            <person name="Bonito G."/>
            <person name="Buee M."/>
            <person name="Carver A."/>
            <person name="Chen C."/>
            <person name="Cichocki N."/>
            <person name="Clum A."/>
            <person name="Culley D."/>
            <person name="Crous P.W."/>
            <person name="Fauchery L."/>
            <person name="Girlanda M."/>
            <person name="Hayes R.D."/>
            <person name="Keri Z."/>
            <person name="LaButti K."/>
            <person name="Lipzen A."/>
            <person name="Lombard V."/>
            <person name="Magnuson J."/>
            <person name="Maillard F."/>
            <person name="Murat C."/>
            <person name="Nolan M."/>
            <person name="Ohm R.A."/>
            <person name="Pangilinan J."/>
            <person name="Pereira M.F."/>
            <person name="Perotto S."/>
            <person name="Peter M."/>
            <person name="Pfister S."/>
            <person name="Riley R."/>
            <person name="Sitrit Y."/>
            <person name="Stielow J.B."/>
            <person name="Szollosi G."/>
            <person name="Zifcakova L."/>
            <person name="Stursova M."/>
            <person name="Spatafora J.W."/>
            <person name="Tedersoo L."/>
            <person name="Vaario L.M."/>
            <person name="Yamada A."/>
            <person name="Yan M."/>
            <person name="Wang P."/>
            <person name="Xu J."/>
            <person name="Bruns T."/>
            <person name="Baldrian P."/>
            <person name="Vilgalys R."/>
            <person name="Dunand C."/>
            <person name="Henrissat B."/>
            <person name="Grigoriev I.V."/>
            <person name="Hibbett D."/>
            <person name="Nagy L.G."/>
            <person name="Martin F.M."/>
        </authorList>
    </citation>
    <scope>NUCLEOTIDE SEQUENCE</scope>
    <source>
        <strain evidence="11">Prilba</strain>
    </source>
</reference>
<accession>A0A9P5MKT0</accession>
<reference evidence="11" key="1">
    <citation type="submission" date="2019-10" db="EMBL/GenBank/DDBJ databases">
        <authorList>
            <consortium name="DOE Joint Genome Institute"/>
            <person name="Kuo A."/>
            <person name="Miyauchi S."/>
            <person name="Kiss E."/>
            <person name="Drula E."/>
            <person name="Kohler A."/>
            <person name="Sanchez-Garcia M."/>
            <person name="Andreopoulos B."/>
            <person name="Barry K.W."/>
            <person name="Bonito G."/>
            <person name="Buee M."/>
            <person name="Carver A."/>
            <person name="Chen C."/>
            <person name="Cichocki N."/>
            <person name="Clum A."/>
            <person name="Culley D."/>
            <person name="Crous P.W."/>
            <person name="Fauchery L."/>
            <person name="Girlanda M."/>
            <person name="Hayes R."/>
            <person name="Keri Z."/>
            <person name="LaButti K."/>
            <person name="Lipzen A."/>
            <person name="Lombard V."/>
            <person name="Magnuson J."/>
            <person name="Maillard F."/>
            <person name="Morin E."/>
            <person name="Murat C."/>
            <person name="Nolan M."/>
            <person name="Ohm R."/>
            <person name="Pangilinan J."/>
            <person name="Pereira M."/>
            <person name="Perotto S."/>
            <person name="Peter M."/>
            <person name="Riley R."/>
            <person name="Sitrit Y."/>
            <person name="Stielow B."/>
            <person name="Szollosi G."/>
            <person name="Zifcakova L."/>
            <person name="Stursova M."/>
            <person name="Spatafora J.W."/>
            <person name="Tedersoo L."/>
            <person name="Vaario L.-M."/>
            <person name="Yamada A."/>
            <person name="Yan M."/>
            <person name="Wang P."/>
            <person name="Xu J."/>
            <person name="Bruns T."/>
            <person name="Baldrian P."/>
            <person name="Vilgalys R."/>
            <person name="Henrissat B."/>
            <person name="Grigoriev I.V."/>
            <person name="Hibbett D."/>
            <person name="Nagy L.G."/>
            <person name="Martin F.M."/>
        </authorList>
    </citation>
    <scope>NUCLEOTIDE SEQUENCE</scope>
    <source>
        <strain evidence="11">Prilba</strain>
    </source>
</reference>
<dbReference type="EC" id="2.7.11.1" evidence="2"/>
<dbReference type="GO" id="GO:0005634">
    <property type="term" value="C:nucleus"/>
    <property type="evidence" value="ECO:0007669"/>
    <property type="project" value="TreeGrafter"/>
</dbReference>
<dbReference type="FunFam" id="3.30.200.20:FF:000201">
    <property type="entry name" value="TP53-regulating kinase isoform X1"/>
    <property type="match status" value="1"/>
</dbReference>
<evidence type="ECO:0000313" key="11">
    <source>
        <dbReference type="EMBL" id="KAF8465447.1"/>
    </source>
</evidence>
<dbReference type="Proteomes" id="UP000759537">
    <property type="component" value="Unassembled WGS sequence"/>
</dbReference>
<dbReference type="PANTHER" id="PTHR12209:SF0">
    <property type="entry name" value="EKC_KEOPS COMPLEX SUBUNIT TP53RK"/>
    <property type="match status" value="1"/>
</dbReference>
<name>A0A9P5MKT0_9AGAM</name>
<dbReference type="GO" id="GO:0005829">
    <property type="term" value="C:cytosol"/>
    <property type="evidence" value="ECO:0007669"/>
    <property type="project" value="TreeGrafter"/>
</dbReference>
<dbReference type="Gene3D" id="3.30.200.20">
    <property type="entry name" value="Phosphorylase Kinase, domain 1"/>
    <property type="match status" value="1"/>
</dbReference>
<dbReference type="Pfam" id="PF06293">
    <property type="entry name" value="Kdo"/>
    <property type="match status" value="1"/>
</dbReference>
<keyword evidence="5" id="KW-0819">tRNA processing</keyword>
<dbReference type="AlphaFoldDB" id="A0A9P5MKT0"/>
<dbReference type="NCBIfam" id="TIGR03724">
    <property type="entry name" value="arch_bud32"/>
    <property type="match status" value="1"/>
</dbReference>
<keyword evidence="4" id="KW-0808">Transferase</keyword>
<dbReference type="Gene3D" id="1.10.510.10">
    <property type="entry name" value="Transferase(Phosphotransferase) domain 1"/>
    <property type="match status" value="1"/>
</dbReference>
<keyword evidence="7 11" id="KW-0418">Kinase</keyword>
<dbReference type="GO" id="GO:0070525">
    <property type="term" value="P:tRNA threonylcarbamoyladenosine metabolic process"/>
    <property type="evidence" value="ECO:0007669"/>
    <property type="project" value="TreeGrafter"/>
</dbReference>
<evidence type="ECO:0000256" key="7">
    <source>
        <dbReference type="ARBA" id="ARBA00022777"/>
    </source>
</evidence>
<dbReference type="InterPro" id="IPR022495">
    <property type="entry name" value="Bud32"/>
</dbReference>
<dbReference type="EMBL" id="WHVB01000047">
    <property type="protein sequence ID" value="KAF8465447.1"/>
    <property type="molecule type" value="Genomic_DNA"/>
</dbReference>
<evidence type="ECO:0000256" key="3">
    <source>
        <dbReference type="ARBA" id="ARBA00022527"/>
    </source>
</evidence>
<organism evidence="11 12">
    <name type="scientific">Russula ochroleuca</name>
    <dbReference type="NCBI Taxonomy" id="152965"/>
    <lineage>
        <taxon>Eukaryota</taxon>
        <taxon>Fungi</taxon>
        <taxon>Dikarya</taxon>
        <taxon>Basidiomycota</taxon>
        <taxon>Agaricomycotina</taxon>
        <taxon>Agaricomycetes</taxon>
        <taxon>Russulales</taxon>
        <taxon>Russulaceae</taxon>
        <taxon>Russula</taxon>
    </lineage>
</organism>
<proteinExistence type="inferred from homology"/>
<sequence>MADSIPTTALLHSSTLITQGAEAKVYRTSLHPGGAPVLLKHRFSKRYRHSTLDASLTRARVVGEARALLRCLRCGVSVPGLRFVDAANGVLGIEWVNGRSVRFLLGSGDEGEEADGNEDGVVADEELLAEYGVSKEALMKMVGTEIAKMHLADIVHGDLTTSNMMLRHPSSISDLPQGMQQLLLIDFGLAYTSSLTEDKAVDLYVLERAFASTHPDSSPLFGRVLEGYKEKMGKEWTAIGRRLEEGKLVACPHGQVDS</sequence>
<comment type="caution">
    <text evidence="11">The sequence shown here is derived from an EMBL/GenBank/DDBJ whole genome shotgun (WGS) entry which is preliminary data.</text>
</comment>
<evidence type="ECO:0000256" key="5">
    <source>
        <dbReference type="ARBA" id="ARBA00022694"/>
    </source>
</evidence>
<keyword evidence="8" id="KW-0067">ATP-binding</keyword>
<evidence type="ECO:0000256" key="2">
    <source>
        <dbReference type="ARBA" id="ARBA00012513"/>
    </source>
</evidence>
<keyword evidence="6" id="KW-0547">Nucleotide-binding</keyword>
<dbReference type="GO" id="GO:0005524">
    <property type="term" value="F:ATP binding"/>
    <property type="evidence" value="ECO:0007669"/>
    <property type="project" value="UniProtKB-KW"/>
</dbReference>
<dbReference type="OrthoDB" id="3399at2759"/>
<dbReference type="InterPro" id="IPR011009">
    <property type="entry name" value="Kinase-like_dom_sf"/>
</dbReference>
<evidence type="ECO:0000256" key="10">
    <source>
        <dbReference type="ARBA" id="ARBA00048679"/>
    </source>
</evidence>
<evidence type="ECO:0000256" key="6">
    <source>
        <dbReference type="ARBA" id="ARBA00022741"/>
    </source>
</evidence>
<dbReference type="InterPro" id="IPR008266">
    <property type="entry name" value="Tyr_kinase_AS"/>
</dbReference>
<dbReference type="SUPFAM" id="SSF56112">
    <property type="entry name" value="Protein kinase-like (PK-like)"/>
    <property type="match status" value="1"/>
</dbReference>
<keyword evidence="3" id="KW-0723">Serine/threonine-protein kinase</keyword>
<dbReference type="GO" id="GO:0000408">
    <property type="term" value="C:EKC/KEOPS complex"/>
    <property type="evidence" value="ECO:0007669"/>
    <property type="project" value="TreeGrafter"/>
</dbReference>
<comment type="catalytic activity">
    <reaction evidence="9">
        <text>L-threonyl-[protein] + ATP = O-phospho-L-threonyl-[protein] + ADP + H(+)</text>
        <dbReference type="Rhea" id="RHEA:46608"/>
        <dbReference type="Rhea" id="RHEA-COMP:11060"/>
        <dbReference type="Rhea" id="RHEA-COMP:11605"/>
        <dbReference type="ChEBI" id="CHEBI:15378"/>
        <dbReference type="ChEBI" id="CHEBI:30013"/>
        <dbReference type="ChEBI" id="CHEBI:30616"/>
        <dbReference type="ChEBI" id="CHEBI:61977"/>
        <dbReference type="ChEBI" id="CHEBI:456216"/>
        <dbReference type="EC" id="2.7.11.1"/>
    </reaction>
</comment>
<gene>
    <name evidence="11" type="ORF">DFH94DRAFT_783351</name>
</gene>